<evidence type="ECO:0000313" key="2">
    <source>
        <dbReference type="Proteomes" id="UP000708148"/>
    </source>
</evidence>
<reference evidence="1" key="1">
    <citation type="submission" date="2020-12" db="EMBL/GenBank/DDBJ databases">
        <authorList>
            <person name="Iha C."/>
        </authorList>
    </citation>
    <scope>NUCLEOTIDE SEQUENCE</scope>
</reference>
<comment type="caution">
    <text evidence="1">The sequence shown here is derived from an EMBL/GenBank/DDBJ whole genome shotgun (WGS) entry which is preliminary data.</text>
</comment>
<name>A0A8S1ILC6_9CHLO</name>
<gene>
    <name evidence="1" type="ORF">OSTQU699_LOCUS607</name>
</gene>
<dbReference type="Proteomes" id="UP000708148">
    <property type="component" value="Unassembled WGS sequence"/>
</dbReference>
<organism evidence="1 2">
    <name type="scientific">Ostreobium quekettii</name>
    <dbReference type="NCBI Taxonomy" id="121088"/>
    <lineage>
        <taxon>Eukaryota</taxon>
        <taxon>Viridiplantae</taxon>
        <taxon>Chlorophyta</taxon>
        <taxon>core chlorophytes</taxon>
        <taxon>Ulvophyceae</taxon>
        <taxon>TCBD clade</taxon>
        <taxon>Bryopsidales</taxon>
        <taxon>Ostreobineae</taxon>
        <taxon>Ostreobiaceae</taxon>
        <taxon>Ostreobium</taxon>
    </lineage>
</organism>
<sequence>MTTLWDKFQAAVRYVRTTVAAAVASIRVAPTMTPFKLLDGVSADNGAPASSTDGADVAGWATLNLLWKHSSSGATSSVDLYIYDGEDWLFHSTQALGQDTGVLDAWDVEGAAERVYARLKTAPAAGTLTLKLTPHNERIRMAWPITVHELTAGGTSIGDYIDSIAANISNLTVDGTDAAGAWFRHADGWEVALREASATDLEMATDPLGGFTATNAVADTSEWNGLRTMVDLAATRSADFYLVELADAFFVIWMTSDNSQAAEVLHFGDVWRSFPFANPVRGLGELGDLLDTVASGILYTVASGLKNRLYAASPGGWYDAYMNIESGSRGYPGGARVPSGVVCNLKDVDGTDDRANAGWMRYLFFSPQNNTEESGDFEENGSTDFVYIESLTTSGVDFLIPWDEAVTFGQTGGLRLGGWGGRRRSGEEWTPLSLESVLLMYWLPWEATPSDAPSSAREYAQNSGILDNEPLEYLTDWAAGQEVRQITTSERALYRESILGDLPAAYFDGDDAYSAVLELGFYHTWFVTLGQSTGMLYDHNENDATNKGYWYRASPSSSHSHRVTRGAVEAKSLAATGYDDTSGAVARGDFVDGFVRQYGAGTLVNSTAHALAGGSVSGAFDTMGRSWSGSNRSTGYLVGQIVADDSISAEEITQLETWLEDQTGLTAVVE</sequence>
<dbReference type="AlphaFoldDB" id="A0A8S1ILC6"/>
<accession>A0A8S1ILC6</accession>
<dbReference type="EMBL" id="CAJHUC010000322">
    <property type="protein sequence ID" value="CAD7695246.1"/>
    <property type="molecule type" value="Genomic_DNA"/>
</dbReference>
<proteinExistence type="predicted"/>
<protein>
    <submittedName>
        <fullName evidence="1">Uncharacterized protein</fullName>
    </submittedName>
</protein>
<keyword evidence="2" id="KW-1185">Reference proteome</keyword>
<evidence type="ECO:0000313" key="1">
    <source>
        <dbReference type="EMBL" id="CAD7695246.1"/>
    </source>
</evidence>